<dbReference type="SUPFAM" id="SSF54593">
    <property type="entry name" value="Glyoxalase/Bleomycin resistance protein/Dihydroxybiphenyl dioxygenase"/>
    <property type="match status" value="1"/>
</dbReference>
<reference evidence="1 2" key="1">
    <citation type="submission" date="2019-07" db="EMBL/GenBank/DDBJ databases">
        <title>Draft genome of C. aurimucosum strain 15-4290.</title>
        <authorList>
            <person name="Pacheco L.G.C."/>
            <person name="Aguiar E.R.G.R."/>
            <person name="Navas J."/>
            <person name="Santos C.S."/>
            <person name="Rocha D.J.P.G."/>
        </authorList>
    </citation>
    <scope>NUCLEOTIDE SEQUENCE [LARGE SCALE GENOMIC DNA]</scope>
    <source>
        <strain evidence="1 2">15-4290</strain>
    </source>
</reference>
<organism evidence="1 2">
    <name type="scientific">Corynebacterium aurimucosum</name>
    <dbReference type="NCBI Taxonomy" id="169292"/>
    <lineage>
        <taxon>Bacteria</taxon>
        <taxon>Bacillati</taxon>
        <taxon>Actinomycetota</taxon>
        <taxon>Actinomycetes</taxon>
        <taxon>Mycobacteriales</taxon>
        <taxon>Corynebacteriaceae</taxon>
        <taxon>Corynebacterium</taxon>
    </lineage>
</organism>
<dbReference type="Proteomes" id="UP000320648">
    <property type="component" value="Unassembled WGS sequence"/>
</dbReference>
<dbReference type="PROSITE" id="PS51819">
    <property type="entry name" value="VOC"/>
    <property type="match status" value="1"/>
</dbReference>
<gene>
    <name evidence="1" type="ORF">FQN05_12405</name>
</gene>
<protein>
    <submittedName>
        <fullName evidence="1">Uncharacterized protein</fullName>
    </submittedName>
</protein>
<evidence type="ECO:0000313" key="2">
    <source>
        <dbReference type="Proteomes" id="UP000320648"/>
    </source>
</evidence>
<comment type="caution">
    <text evidence="1">The sequence shown here is derived from an EMBL/GenBank/DDBJ whole genome shotgun (WGS) entry which is preliminary data.</text>
</comment>
<proteinExistence type="predicted"/>
<dbReference type="InterPro" id="IPR004360">
    <property type="entry name" value="Glyas_Fos-R_dOase_dom"/>
</dbReference>
<dbReference type="InterPro" id="IPR037523">
    <property type="entry name" value="VOC_core"/>
</dbReference>
<name>A0A553F0R0_9CORY</name>
<evidence type="ECO:0000313" key="1">
    <source>
        <dbReference type="EMBL" id="TVU80899.1"/>
    </source>
</evidence>
<dbReference type="Pfam" id="PF00903">
    <property type="entry name" value="Glyoxalase"/>
    <property type="match status" value="1"/>
</dbReference>
<dbReference type="AlphaFoldDB" id="A0A553F0R0"/>
<dbReference type="EMBL" id="VMTX01000023">
    <property type="protein sequence ID" value="TVU80899.1"/>
    <property type="molecule type" value="Genomic_DNA"/>
</dbReference>
<dbReference type="Gene3D" id="3.10.180.10">
    <property type="entry name" value="2,3-Dihydroxybiphenyl 1,2-Dioxygenase, domain 1"/>
    <property type="match status" value="1"/>
</dbReference>
<sequence>MPIMRFDHLTILTRNIEASWEFYHQLPNSEAKPLSAEEGYFEVSFDDSVIGVFDSSVFASATNTSPATPGGAVIQFSVEDVDEYWSQLPDSYRETSASPKKMPWGSYSAYISDPDGNILEFYTW</sequence>
<accession>A0A553F0R0</accession>
<dbReference type="InterPro" id="IPR029068">
    <property type="entry name" value="Glyas_Bleomycin-R_OHBP_Dase"/>
</dbReference>